<comment type="caution">
    <text evidence="2">The sequence shown here is derived from an EMBL/GenBank/DDBJ whole genome shotgun (WGS) entry which is preliminary data.</text>
</comment>
<feature type="transmembrane region" description="Helical" evidence="1">
    <location>
        <begin position="7"/>
        <end position="25"/>
    </location>
</feature>
<keyword evidence="1" id="KW-0472">Membrane</keyword>
<sequence>MTTTQSIYINIFIFLVNIVVTHFSFIRILKLLAYIPDLIFSWLQVWDYVLLVLRKYQKTLAEPLHEKFVPVEETECEVKLACEETEP</sequence>
<organism evidence="2 3">
    <name type="scientific">Dryococelus australis</name>
    <dbReference type="NCBI Taxonomy" id="614101"/>
    <lineage>
        <taxon>Eukaryota</taxon>
        <taxon>Metazoa</taxon>
        <taxon>Ecdysozoa</taxon>
        <taxon>Arthropoda</taxon>
        <taxon>Hexapoda</taxon>
        <taxon>Insecta</taxon>
        <taxon>Pterygota</taxon>
        <taxon>Neoptera</taxon>
        <taxon>Polyneoptera</taxon>
        <taxon>Phasmatodea</taxon>
        <taxon>Verophasmatodea</taxon>
        <taxon>Anareolatae</taxon>
        <taxon>Phasmatidae</taxon>
        <taxon>Eurycanthinae</taxon>
        <taxon>Dryococelus</taxon>
    </lineage>
</organism>
<name>A0ABQ9G7V6_9NEOP</name>
<feature type="transmembrane region" description="Helical" evidence="1">
    <location>
        <begin position="31"/>
        <end position="53"/>
    </location>
</feature>
<keyword evidence="1" id="KW-1133">Transmembrane helix</keyword>
<evidence type="ECO:0000313" key="2">
    <source>
        <dbReference type="EMBL" id="KAJ8867106.1"/>
    </source>
</evidence>
<proteinExistence type="predicted"/>
<accession>A0ABQ9G7V6</accession>
<evidence type="ECO:0000313" key="3">
    <source>
        <dbReference type="Proteomes" id="UP001159363"/>
    </source>
</evidence>
<protein>
    <submittedName>
        <fullName evidence="2">Uncharacterized protein</fullName>
    </submittedName>
</protein>
<reference evidence="2 3" key="1">
    <citation type="submission" date="2023-02" db="EMBL/GenBank/DDBJ databases">
        <title>LHISI_Scaffold_Assembly.</title>
        <authorList>
            <person name="Stuart O.P."/>
            <person name="Cleave R."/>
            <person name="Magrath M.J.L."/>
            <person name="Mikheyev A.S."/>
        </authorList>
    </citation>
    <scope>NUCLEOTIDE SEQUENCE [LARGE SCALE GENOMIC DNA]</scope>
    <source>
        <strain evidence="2">Daus_M_001</strain>
        <tissue evidence="2">Leg muscle</tissue>
    </source>
</reference>
<keyword evidence="1" id="KW-0812">Transmembrane</keyword>
<dbReference type="Proteomes" id="UP001159363">
    <property type="component" value="Chromosome 15"/>
</dbReference>
<gene>
    <name evidence="2" type="ORF">PR048_032969</name>
</gene>
<evidence type="ECO:0000256" key="1">
    <source>
        <dbReference type="SAM" id="Phobius"/>
    </source>
</evidence>
<keyword evidence="3" id="KW-1185">Reference proteome</keyword>
<dbReference type="EMBL" id="JARBHB010000016">
    <property type="protein sequence ID" value="KAJ8867106.1"/>
    <property type="molecule type" value="Genomic_DNA"/>
</dbReference>